<dbReference type="NCBIfam" id="NF003740">
    <property type="entry name" value="PRK05337.1"/>
    <property type="match status" value="1"/>
</dbReference>
<feature type="signal peptide" evidence="4">
    <location>
        <begin position="1"/>
        <end position="22"/>
    </location>
</feature>
<keyword evidence="3" id="KW-0326">Glycosidase</keyword>
<keyword evidence="4" id="KW-0732">Signal</keyword>
<reference evidence="7 8" key="1">
    <citation type="submission" date="2016-10" db="EMBL/GenBank/DDBJ databases">
        <authorList>
            <person name="Varghese N."/>
            <person name="Submissions S."/>
        </authorList>
    </citation>
    <scope>NUCLEOTIDE SEQUENCE [LARGE SCALE GENOMIC DNA]</scope>
    <source>
        <strain evidence="7 8">WG10</strain>
    </source>
</reference>
<proteinExistence type="inferred from homology"/>
<evidence type="ECO:0000313" key="7">
    <source>
        <dbReference type="EMBL" id="SDC30812.1"/>
    </source>
</evidence>
<name>A0A1G6KI96_9FIRM</name>
<dbReference type="PRINTS" id="PR00133">
    <property type="entry name" value="GLHYDRLASE3"/>
</dbReference>
<evidence type="ECO:0000256" key="4">
    <source>
        <dbReference type="SAM" id="SignalP"/>
    </source>
</evidence>
<protein>
    <submittedName>
        <fullName evidence="7">Beta-N-acetylhexosaminidase</fullName>
    </submittedName>
</protein>
<evidence type="ECO:0000313" key="8">
    <source>
        <dbReference type="Proteomes" id="UP000324896"/>
    </source>
</evidence>
<keyword evidence="2" id="KW-0378">Hydrolase</keyword>
<feature type="domain" description="Glycoside hydrolase family 3 N-terminal" evidence="5">
    <location>
        <begin position="52"/>
        <end position="376"/>
    </location>
</feature>
<dbReference type="GO" id="GO:0004553">
    <property type="term" value="F:hydrolase activity, hydrolyzing O-glycosyl compounds"/>
    <property type="evidence" value="ECO:0007669"/>
    <property type="project" value="InterPro"/>
</dbReference>
<organism evidence="7 8">
    <name type="scientific">Halanaerobium congolense</name>
    <dbReference type="NCBI Taxonomy" id="54121"/>
    <lineage>
        <taxon>Bacteria</taxon>
        <taxon>Bacillati</taxon>
        <taxon>Bacillota</taxon>
        <taxon>Clostridia</taxon>
        <taxon>Halanaerobiales</taxon>
        <taxon>Halanaerobiaceae</taxon>
        <taxon>Halanaerobium</taxon>
    </lineage>
</organism>
<dbReference type="Gene3D" id="3.40.50.1700">
    <property type="entry name" value="Glycoside hydrolase family 3 C-terminal domain"/>
    <property type="match status" value="1"/>
</dbReference>
<dbReference type="PANTHER" id="PTHR30480">
    <property type="entry name" value="BETA-HEXOSAMINIDASE-RELATED"/>
    <property type="match status" value="1"/>
</dbReference>
<accession>A0A1G6KI96</accession>
<dbReference type="SUPFAM" id="SSF51445">
    <property type="entry name" value="(Trans)glycosidases"/>
    <property type="match status" value="1"/>
</dbReference>
<dbReference type="EMBL" id="FMYT01000004">
    <property type="protein sequence ID" value="SDC30812.1"/>
    <property type="molecule type" value="Genomic_DNA"/>
</dbReference>
<dbReference type="InterPro" id="IPR001764">
    <property type="entry name" value="Glyco_hydro_3_N"/>
</dbReference>
<dbReference type="InterPro" id="IPR050226">
    <property type="entry name" value="NagZ_Beta-hexosaminidase"/>
</dbReference>
<comment type="similarity">
    <text evidence="1">Belongs to the glycosyl hydrolase 3 family.</text>
</comment>
<evidence type="ECO:0000259" key="6">
    <source>
        <dbReference type="Pfam" id="PF01915"/>
    </source>
</evidence>
<evidence type="ECO:0000256" key="3">
    <source>
        <dbReference type="ARBA" id="ARBA00023295"/>
    </source>
</evidence>
<dbReference type="Gene3D" id="3.20.20.300">
    <property type="entry name" value="Glycoside hydrolase, family 3, N-terminal domain"/>
    <property type="match status" value="1"/>
</dbReference>
<dbReference type="InterPro" id="IPR036881">
    <property type="entry name" value="Glyco_hydro_3_C_sf"/>
</dbReference>
<dbReference type="PANTHER" id="PTHR30480:SF16">
    <property type="entry name" value="GLYCOSIDE HYDROLASE FAMILY 3 DOMAIN PROTEIN"/>
    <property type="match status" value="1"/>
</dbReference>
<evidence type="ECO:0000256" key="1">
    <source>
        <dbReference type="ARBA" id="ARBA00005336"/>
    </source>
</evidence>
<sequence>MKKYIIFAVLFFVIFFSFSATAASYPQEFNFYKLIKSGGEYLMEYKLKNMSVEEKVGQLFQVGFLTPTVNGQVRDMIENYHVGGVIYFSRNIESPEQTAELSNQLQQIALSSGSKIPLFISADQEGGTVTRLAGATHFPGNMALGAANDQDLTTEVAESTASELKNLGINVNLAPVLDINNNPDNPVIGVRSFGGDPKLVAELGAAYIKGLQSGGVIATAKHFPGHGDTDTDSHLDLPIIKHPRSRLDQVELYPFKKAIQAGVDSIMTAHVYFPAIEKEEDIPATLSKSVLTDLLRNELKFEGLIITDCMEMKAIVNTFGTVEGAVKTIEAGSDTVLVSHSYQRQKNAIEAVIEAVKSGRISEKRIDASVKRILSLKAKRINLDQVDKADPAQINFKNHKKIAQKLAEKSLTLVKNENVFPLKNIKGKKMTIIDFEMGRVSLAENEGEKNNLFANYLNKEIINLDHIRLQKNAVLSFDDQQRIEASDLIIVCTYNATVNRDQAKLAEKLAENNNVLVLALRNPYDYQLIDKTQAFITTYDYSPAGQKAAADFILGKIKAKGKLPVSVDL</sequence>
<gene>
    <name evidence="7" type="ORF">SAMN04488597_104133</name>
</gene>
<evidence type="ECO:0000256" key="2">
    <source>
        <dbReference type="ARBA" id="ARBA00022801"/>
    </source>
</evidence>
<dbReference type="Proteomes" id="UP000324896">
    <property type="component" value="Unassembled WGS sequence"/>
</dbReference>
<evidence type="ECO:0000259" key="5">
    <source>
        <dbReference type="Pfam" id="PF00933"/>
    </source>
</evidence>
<dbReference type="SUPFAM" id="SSF52279">
    <property type="entry name" value="Beta-D-glucan exohydrolase, C-terminal domain"/>
    <property type="match status" value="1"/>
</dbReference>
<dbReference type="Pfam" id="PF01915">
    <property type="entry name" value="Glyco_hydro_3_C"/>
    <property type="match status" value="1"/>
</dbReference>
<feature type="chain" id="PRO_5009240045" evidence="4">
    <location>
        <begin position="23"/>
        <end position="569"/>
    </location>
</feature>
<dbReference type="GO" id="GO:0005975">
    <property type="term" value="P:carbohydrate metabolic process"/>
    <property type="evidence" value="ECO:0007669"/>
    <property type="project" value="InterPro"/>
</dbReference>
<feature type="domain" description="Glycoside hydrolase family 3 C-terminal" evidence="6">
    <location>
        <begin position="412"/>
        <end position="567"/>
    </location>
</feature>
<dbReference type="InterPro" id="IPR036962">
    <property type="entry name" value="Glyco_hydro_3_N_sf"/>
</dbReference>
<dbReference type="Pfam" id="PF00933">
    <property type="entry name" value="Glyco_hydro_3"/>
    <property type="match status" value="1"/>
</dbReference>
<dbReference type="InterPro" id="IPR017853">
    <property type="entry name" value="GH"/>
</dbReference>
<dbReference type="InterPro" id="IPR002772">
    <property type="entry name" value="Glyco_hydro_3_C"/>
</dbReference>
<dbReference type="AlphaFoldDB" id="A0A1G6KI96"/>
<dbReference type="GO" id="GO:0009254">
    <property type="term" value="P:peptidoglycan turnover"/>
    <property type="evidence" value="ECO:0007669"/>
    <property type="project" value="TreeGrafter"/>
</dbReference>